<dbReference type="GO" id="GO:1901137">
    <property type="term" value="P:carbohydrate derivative biosynthetic process"/>
    <property type="evidence" value="ECO:0007669"/>
    <property type="project" value="UniProtKB-ARBA"/>
</dbReference>
<keyword evidence="2" id="KW-0328">Glycosyltransferase</keyword>
<protein>
    <recommendedName>
        <fullName evidence="1">D-inositol 3-phosphate glycosyltransferase</fullName>
    </recommendedName>
</protein>
<dbReference type="RefSeq" id="WP_062736609.1">
    <property type="nucleotide sequence ID" value="NZ_BJZS01000094.1"/>
</dbReference>
<feature type="domain" description="Glycosyl transferase family 1" evidence="4">
    <location>
        <begin position="199"/>
        <end position="353"/>
    </location>
</feature>
<gene>
    <name evidence="6" type="ORF">KTU01_28320</name>
</gene>
<proteinExistence type="predicted"/>
<dbReference type="STRING" id="388357.GCA_001580365_03234"/>
<keyword evidence="7" id="KW-1185">Reference proteome</keyword>
<dbReference type="SUPFAM" id="SSF53756">
    <property type="entry name" value="UDP-Glycosyltransferase/glycogen phosphorylase"/>
    <property type="match status" value="1"/>
</dbReference>
<dbReference type="InterPro" id="IPR028098">
    <property type="entry name" value="Glyco_trans_4-like_N"/>
</dbReference>
<dbReference type="Gene3D" id="3.40.50.2000">
    <property type="entry name" value="Glycogen Phosphorylase B"/>
    <property type="match status" value="2"/>
</dbReference>
<dbReference type="Pfam" id="PF00534">
    <property type="entry name" value="Glycos_transf_1"/>
    <property type="match status" value="1"/>
</dbReference>
<evidence type="ECO:0000313" key="7">
    <source>
        <dbReference type="Proteomes" id="UP000321103"/>
    </source>
</evidence>
<dbReference type="InterPro" id="IPR050194">
    <property type="entry name" value="Glycosyltransferase_grp1"/>
</dbReference>
<evidence type="ECO:0000256" key="1">
    <source>
        <dbReference type="ARBA" id="ARBA00021292"/>
    </source>
</evidence>
<name>A0A512IG78_9MICC</name>
<accession>A0A512IG78</accession>
<dbReference type="Proteomes" id="UP000321103">
    <property type="component" value="Unassembled WGS sequence"/>
</dbReference>
<organism evidence="6 7">
    <name type="scientific">Kocuria turfanensis</name>
    <dbReference type="NCBI Taxonomy" id="388357"/>
    <lineage>
        <taxon>Bacteria</taxon>
        <taxon>Bacillati</taxon>
        <taxon>Actinomycetota</taxon>
        <taxon>Actinomycetes</taxon>
        <taxon>Micrococcales</taxon>
        <taxon>Micrococcaceae</taxon>
        <taxon>Kocuria</taxon>
    </lineage>
</organism>
<evidence type="ECO:0000259" key="5">
    <source>
        <dbReference type="Pfam" id="PF13439"/>
    </source>
</evidence>
<dbReference type="PANTHER" id="PTHR45947">
    <property type="entry name" value="SULFOQUINOVOSYL TRANSFERASE SQD2"/>
    <property type="match status" value="1"/>
</dbReference>
<sequence length="383" mass="41153">MRILQVVTYISPDGAYGGPVRVAINQAKALSEMGHEVVVAAAAGGFEGPLPDAFDGFPVHLFPARRVIPKSGFAGLTSPSLLNWFRGAMRNVDVIHVHLARDLVTLPVAAIALLAKKPLVVQTHGMIDHTDNVLGVPLDRILTRPVLRAARCVMYLTDREQADLIDVAGANLRLAHLPNGVPLPESPATEHAQGPHVAPEALYLARLHPRKRPLVFVRAAGALSTVFPTARFSLVGADEGEGKAVHAALQRQNGIGRITWSGSVAPEKTLERMRKAAVYVLPSTDEPFPMAVLEAMSLGLPVIVTDTCGLAPMVQEQSAGIVCSDDPEDVERALARLLADPELRLEMGYHARRAVKKTYSMPSVAAKLLSIYTTAYKLKESPA</sequence>
<dbReference type="Pfam" id="PF13439">
    <property type="entry name" value="Glyco_transf_4"/>
    <property type="match status" value="1"/>
</dbReference>
<evidence type="ECO:0000313" key="6">
    <source>
        <dbReference type="EMBL" id="GEO96709.1"/>
    </source>
</evidence>
<comment type="caution">
    <text evidence="6">The sequence shown here is derived from an EMBL/GenBank/DDBJ whole genome shotgun (WGS) entry which is preliminary data.</text>
</comment>
<feature type="domain" description="Glycosyltransferase subfamily 4-like N-terminal" evidence="5">
    <location>
        <begin position="16"/>
        <end position="183"/>
    </location>
</feature>
<keyword evidence="3 6" id="KW-0808">Transferase</keyword>
<dbReference type="InterPro" id="IPR001296">
    <property type="entry name" value="Glyco_trans_1"/>
</dbReference>
<dbReference type="AlphaFoldDB" id="A0A512IG78"/>
<evidence type="ECO:0000259" key="4">
    <source>
        <dbReference type="Pfam" id="PF00534"/>
    </source>
</evidence>
<dbReference type="GO" id="GO:0016757">
    <property type="term" value="F:glycosyltransferase activity"/>
    <property type="evidence" value="ECO:0007669"/>
    <property type="project" value="UniProtKB-KW"/>
</dbReference>
<evidence type="ECO:0000256" key="3">
    <source>
        <dbReference type="ARBA" id="ARBA00022679"/>
    </source>
</evidence>
<dbReference type="EMBL" id="BJZS01000094">
    <property type="protein sequence ID" value="GEO96709.1"/>
    <property type="molecule type" value="Genomic_DNA"/>
</dbReference>
<dbReference type="PANTHER" id="PTHR45947:SF3">
    <property type="entry name" value="SULFOQUINOVOSYL TRANSFERASE SQD2"/>
    <property type="match status" value="1"/>
</dbReference>
<reference evidence="6 7" key="1">
    <citation type="submission" date="2019-07" db="EMBL/GenBank/DDBJ databases">
        <title>Whole genome shotgun sequence of Kocuria turfanensis NBRC 107627.</title>
        <authorList>
            <person name="Hosoyama A."/>
            <person name="Uohara A."/>
            <person name="Ohji S."/>
            <person name="Ichikawa N."/>
        </authorList>
    </citation>
    <scope>NUCLEOTIDE SEQUENCE [LARGE SCALE GENOMIC DNA]</scope>
    <source>
        <strain evidence="6 7">NBRC 107627</strain>
    </source>
</reference>
<evidence type="ECO:0000256" key="2">
    <source>
        <dbReference type="ARBA" id="ARBA00022676"/>
    </source>
</evidence>